<evidence type="ECO:0000259" key="2">
    <source>
        <dbReference type="Pfam" id="PF13495"/>
    </source>
</evidence>
<dbReference type="Proteomes" id="UP001179121">
    <property type="component" value="Chromosome"/>
</dbReference>
<protein>
    <recommendedName>
        <fullName evidence="2">Integrase SAM-like N-terminal domain-containing protein</fullName>
    </recommendedName>
</protein>
<proteinExistence type="predicted"/>
<dbReference type="KEGG" id="nti:DNFV4_04553"/>
<dbReference type="GO" id="GO:0003677">
    <property type="term" value="F:DNA binding"/>
    <property type="evidence" value="ECO:0007669"/>
    <property type="project" value="UniProtKB-KW"/>
</dbReference>
<evidence type="ECO:0000256" key="1">
    <source>
        <dbReference type="ARBA" id="ARBA00023125"/>
    </source>
</evidence>
<keyword evidence="1" id="KW-0238">DNA-binding</keyword>
<reference evidence="3" key="1">
    <citation type="submission" date="2022-10" db="EMBL/GenBank/DDBJ databases">
        <authorList>
            <person name="Koch H."/>
        </authorList>
    </citation>
    <scope>NUCLEOTIDE SEQUENCE</scope>
    <source>
        <strain evidence="3">DNF</strain>
    </source>
</reference>
<dbReference type="InterPro" id="IPR010998">
    <property type="entry name" value="Integrase_recombinase_N"/>
</dbReference>
<dbReference type="InterPro" id="IPR004107">
    <property type="entry name" value="Integrase_SAM-like_N"/>
</dbReference>
<feature type="domain" description="Integrase SAM-like N-terminal" evidence="2">
    <location>
        <begin position="96"/>
        <end position="141"/>
    </location>
</feature>
<evidence type="ECO:0000313" key="3">
    <source>
        <dbReference type="EMBL" id="CAI4034109.1"/>
    </source>
</evidence>
<sequence length="171" mass="19772">MEHFPIQITPTEAGRLKVVLPYRPDRIAKIRGVKGRCWHADGRYWTVPRTDETISHLLTLFAGEPVEVEASLRSTTGQNPGHKPEVREDIASNLALLDQVRQAIRRRHYSHKTEEAYVGWIKRFLLFHHQRHPAEIAEQEIGRVPFELGHTLPRERVNTESSLERRAVPLP</sequence>
<dbReference type="AlphaFoldDB" id="A0AA86N3N6"/>
<dbReference type="GO" id="GO:0015074">
    <property type="term" value="P:DNA integration"/>
    <property type="evidence" value="ECO:0007669"/>
    <property type="project" value="InterPro"/>
</dbReference>
<dbReference type="Pfam" id="PF13495">
    <property type="entry name" value="Phage_int_SAM_4"/>
    <property type="match status" value="1"/>
</dbReference>
<dbReference type="EMBL" id="OX365700">
    <property type="protein sequence ID" value="CAI4034109.1"/>
    <property type="molecule type" value="Genomic_DNA"/>
</dbReference>
<dbReference type="RefSeq" id="WP_289271524.1">
    <property type="nucleotide sequence ID" value="NZ_OX365700.1"/>
</dbReference>
<dbReference type="Gene3D" id="1.10.150.130">
    <property type="match status" value="1"/>
</dbReference>
<keyword evidence="4" id="KW-1185">Reference proteome</keyword>
<name>A0AA86N3N6_9BACT</name>
<evidence type="ECO:0000313" key="4">
    <source>
        <dbReference type="Proteomes" id="UP001179121"/>
    </source>
</evidence>
<accession>A0AA86N3N6</accession>
<gene>
    <name evidence="3" type="ORF">DNFV4_04553</name>
</gene>
<organism evidence="3 4">
    <name type="scientific">Nitrospira tepida</name>
    <dbReference type="NCBI Taxonomy" id="2973512"/>
    <lineage>
        <taxon>Bacteria</taxon>
        <taxon>Pseudomonadati</taxon>
        <taxon>Nitrospirota</taxon>
        <taxon>Nitrospiria</taxon>
        <taxon>Nitrospirales</taxon>
        <taxon>Nitrospiraceae</taxon>
        <taxon>Nitrospira</taxon>
    </lineage>
</organism>